<comment type="caution">
    <text evidence="1">The sequence shown here is derived from an EMBL/GenBank/DDBJ whole genome shotgun (WGS) entry which is preliminary data.</text>
</comment>
<dbReference type="AlphaFoldDB" id="B6WPT6"/>
<gene>
    <name evidence="1" type="ORF">DESPIG_00051</name>
</gene>
<reference evidence="1 2" key="1">
    <citation type="submission" date="2008-10" db="EMBL/GenBank/DDBJ databases">
        <title>Draft genome sequence of Desulvovibrio piger (ATCC 29098).</title>
        <authorList>
            <person name="Sudarsanam P."/>
            <person name="Ley R."/>
            <person name="Guruge J."/>
            <person name="Turnbaugh P.J."/>
            <person name="Mahowald M."/>
            <person name="Liep D."/>
            <person name="Gordon J."/>
        </authorList>
    </citation>
    <scope>NUCLEOTIDE SEQUENCE [LARGE SCALE GENOMIC DNA]</scope>
    <source>
        <strain evidence="1 2">ATCC 29098</strain>
    </source>
</reference>
<evidence type="ECO:0000313" key="1">
    <source>
        <dbReference type="EMBL" id="EEB35047.1"/>
    </source>
</evidence>
<accession>B6WPT6</accession>
<reference evidence="1 2" key="2">
    <citation type="submission" date="2008-10" db="EMBL/GenBank/DDBJ databases">
        <authorList>
            <person name="Fulton L."/>
            <person name="Clifton S."/>
            <person name="Fulton B."/>
            <person name="Xu J."/>
            <person name="Minx P."/>
            <person name="Pepin K.H."/>
            <person name="Johnson M."/>
            <person name="Bhonagiri V."/>
            <person name="Nash W.E."/>
            <person name="Mardis E.R."/>
            <person name="Wilson R.K."/>
        </authorList>
    </citation>
    <scope>NUCLEOTIDE SEQUENCE [LARGE SCALE GENOMIC DNA]</scope>
    <source>
        <strain evidence="1 2">ATCC 29098</strain>
    </source>
</reference>
<name>B6WPT6_9BACT</name>
<dbReference type="HOGENOM" id="CLU_2989286_0_0_7"/>
<proteinExistence type="predicted"/>
<evidence type="ECO:0000313" key="2">
    <source>
        <dbReference type="Proteomes" id="UP000003676"/>
    </source>
</evidence>
<protein>
    <submittedName>
        <fullName evidence="1">Uncharacterized protein</fullName>
    </submittedName>
</protein>
<sequence length="57" mass="6323">MSALPPERFSWPYTGMGSVFVKKITNKSSHLHRIFRPRAADGANFRILLIPAAPPCA</sequence>
<dbReference type="EMBL" id="ABXU01000001">
    <property type="protein sequence ID" value="EEB35047.1"/>
    <property type="molecule type" value="Genomic_DNA"/>
</dbReference>
<organism evidence="1 2">
    <name type="scientific">Desulfovibrio piger ATCC 29098</name>
    <dbReference type="NCBI Taxonomy" id="411464"/>
    <lineage>
        <taxon>Bacteria</taxon>
        <taxon>Pseudomonadati</taxon>
        <taxon>Thermodesulfobacteriota</taxon>
        <taxon>Desulfovibrionia</taxon>
        <taxon>Desulfovibrionales</taxon>
        <taxon>Desulfovibrionaceae</taxon>
        <taxon>Desulfovibrio</taxon>
    </lineage>
</organism>
<dbReference type="Proteomes" id="UP000003676">
    <property type="component" value="Unassembled WGS sequence"/>
</dbReference>